<evidence type="ECO:0000259" key="3">
    <source>
        <dbReference type="Pfam" id="PF00171"/>
    </source>
</evidence>
<gene>
    <name evidence="4" type="ORF">METZ01_LOCUS420106</name>
</gene>
<evidence type="ECO:0000313" key="4">
    <source>
        <dbReference type="EMBL" id="SVD67252.1"/>
    </source>
</evidence>
<keyword evidence="2" id="KW-0520">NAD</keyword>
<feature type="non-terminal residue" evidence="4">
    <location>
        <position position="1"/>
    </location>
</feature>
<dbReference type="SUPFAM" id="SSF53720">
    <property type="entry name" value="ALDH-like"/>
    <property type="match status" value="1"/>
</dbReference>
<protein>
    <recommendedName>
        <fullName evidence="3">Aldehyde dehydrogenase domain-containing protein</fullName>
    </recommendedName>
</protein>
<dbReference type="Gene3D" id="3.40.605.10">
    <property type="entry name" value="Aldehyde Dehydrogenase, Chain A, domain 1"/>
    <property type="match status" value="1"/>
</dbReference>
<organism evidence="4">
    <name type="scientific">marine metagenome</name>
    <dbReference type="NCBI Taxonomy" id="408172"/>
    <lineage>
        <taxon>unclassified sequences</taxon>
        <taxon>metagenomes</taxon>
        <taxon>ecological metagenomes</taxon>
    </lineage>
</organism>
<keyword evidence="1" id="KW-0560">Oxidoreductase</keyword>
<dbReference type="GO" id="GO:0009898">
    <property type="term" value="C:cytoplasmic side of plasma membrane"/>
    <property type="evidence" value="ECO:0007669"/>
    <property type="project" value="TreeGrafter"/>
</dbReference>
<dbReference type="EMBL" id="UINC01165708">
    <property type="protein sequence ID" value="SVD67252.1"/>
    <property type="molecule type" value="Genomic_DNA"/>
</dbReference>
<dbReference type="InterPro" id="IPR016161">
    <property type="entry name" value="Ald_DH/histidinol_DH"/>
</dbReference>
<dbReference type="GO" id="GO:0003842">
    <property type="term" value="F:L-glutamate gamma-semialdehyde dehydrogenase activity"/>
    <property type="evidence" value="ECO:0007669"/>
    <property type="project" value="TreeGrafter"/>
</dbReference>
<name>A0A382X848_9ZZZZ</name>
<dbReference type="InterPro" id="IPR050485">
    <property type="entry name" value="Proline_metab_enzyme"/>
</dbReference>
<reference evidence="4" key="1">
    <citation type="submission" date="2018-05" db="EMBL/GenBank/DDBJ databases">
        <authorList>
            <person name="Lanie J.A."/>
            <person name="Ng W.-L."/>
            <person name="Kazmierczak K.M."/>
            <person name="Andrzejewski T.M."/>
            <person name="Davidsen T.M."/>
            <person name="Wayne K.J."/>
            <person name="Tettelin H."/>
            <person name="Glass J.I."/>
            <person name="Rusch D."/>
            <person name="Podicherti R."/>
            <person name="Tsui H.-C.T."/>
            <person name="Winkler M.E."/>
        </authorList>
    </citation>
    <scope>NUCLEOTIDE SEQUENCE</scope>
</reference>
<dbReference type="AlphaFoldDB" id="A0A382X848"/>
<dbReference type="GO" id="GO:0010133">
    <property type="term" value="P:L-proline catabolic process to L-glutamate"/>
    <property type="evidence" value="ECO:0007669"/>
    <property type="project" value="TreeGrafter"/>
</dbReference>
<feature type="domain" description="Aldehyde dehydrogenase" evidence="3">
    <location>
        <begin position="64"/>
        <end position="265"/>
    </location>
</feature>
<dbReference type="Pfam" id="PF00171">
    <property type="entry name" value="Aldedh"/>
    <property type="match status" value="1"/>
</dbReference>
<proteinExistence type="predicted"/>
<sequence length="272" mass="30359">PTESIRHREEPVYQDTGFYNEKNTDMTNHLFREKIHKEIKKVRDIKDYRIPLVIGGEKLFERDSIPSGDPSCGGDIWYEYATPTKEDISHAIRVAKDSIPFWSELGGNDIKRILNQASIIMKEEREQLIAIMSRDAGKIITEADIEITEAIDFANFYGSSAIENNIHKESTPLGVVVVVPPWNFPYAIPAGGICSALASGNTVIVKPAPETVMTAWFLVQQLWRAGVPKNVLQFVPTQEDEVGQALITNEEVSAVILTGSIDTAELFSSWNP</sequence>
<dbReference type="InterPro" id="IPR016162">
    <property type="entry name" value="Ald_DH_N"/>
</dbReference>
<accession>A0A382X848</accession>
<dbReference type="InterPro" id="IPR015590">
    <property type="entry name" value="Aldehyde_DH_dom"/>
</dbReference>
<dbReference type="PANTHER" id="PTHR42862:SF1">
    <property type="entry name" value="DELTA-1-PYRROLINE-5-CARBOXYLATE DEHYDROGENASE 2, ISOFORM A-RELATED"/>
    <property type="match status" value="1"/>
</dbReference>
<evidence type="ECO:0000256" key="2">
    <source>
        <dbReference type="ARBA" id="ARBA00023027"/>
    </source>
</evidence>
<feature type="non-terminal residue" evidence="4">
    <location>
        <position position="272"/>
    </location>
</feature>
<evidence type="ECO:0000256" key="1">
    <source>
        <dbReference type="ARBA" id="ARBA00023002"/>
    </source>
</evidence>
<dbReference type="PANTHER" id="PTHR42862">
    <property type="entry name" value="DELTA-1-PYRROLINE-5-CARBOXYLATE DEHYDROGENASE 1, ISOFORM A-RELATED"/>
    <property type="match status" value="1"/>
</dbReference>